<dbReference type="AlphaFoldDB" id="A0A1R1PCS6"/>
<reference evidence="4" key="1">
    <citation type="submission" date="2017-01" db="EMBL/GenBank/DDBJ databases">
        <authorList>
            <person name="Wang Y."/>
            <person name="White M."/>
            <person name="Kvist S."/>
            <person name="Moncalvo J.-M."/>
        </authorList>
    </citation>
    <scope>NUCLEOTIDE SEQUENCE [LARGE SCALE GENOMIC DNA]</scope>
    <source>
        <strain evidence="4">COL-18-3</strain>
    </source>
</reference>
<keyword evidence="1" id="KW-0732">Signal</keyword>
<evidence type="ECO:0000256" key="1">
    <source>
        <dbReference type="SAM" id="SignalP"/>
    </source>
</evidence>
<dbReference type="EMBL" id="LSSK01000081">
    <property type="protein sequence ID" value="OMH85436.1"/>
    <property type="molecule type" value="Genomic_DNA"/>
</dbReference>
<accession>A0A1R1PCS6</accession>
<sequence length="148" mass="16547">MIKSAVLSALVLSSTFAYNVQNEQNQDVQASGENNILESNFNEMDHEDRPRRRRVRKLNLQLFYLHNFVTSVGSFNAKPNKCYAAPRFASARMSGVRGTKGAMMFCSQANCTGRCFVALRSAGSQVNFIVNQLGGVWATSYSWIAPYF</sequence>
<keyword evidence="4" id="KW-1185">Reference proteome</keyword>
<evidence type="ECO:0000313" key="2">
    <source>
        <dbReference type="EMBL" id="OMH78784.1"/>
    </source>
</evidence>
<reference evidence="2" key="2">
    <citation type="submission" date="2017-01" db="EMBL/GenBank/DDBJ databases">
        <authorList>
            <person name="Mah S.A."/>
            <person name="Swanson W.J."/>
            <person name="Moy G.W."/>
            <person name="Vacquier V.D."/>
        </authorList>
    </citation>
    <scope>NUCLEOTIDE SEQUENCE [LARGE SCALE GENOMIC DNA]</scope>
    <source>
        <strain evidence="2">COL-18-3</strain>
    </source>
</reference>
<comment type="caution">
    <text evidence="2">The sequence shown here is derived from an EMBL/GenBank/DDBJ whole genome shotgun (WGS) entry which is preliminary data.</text>
</comment>
<organism evidence="2 4">
    <name type="scientific">Zancudomyces culisetae</name>
    <name type="common">Gut fungus</name>
    <name type="synonym">Smittium culisetae</name>
    <dbReference type="NCBI Taxonomy" id="1213189"/>
    <lineage>
        <taxon>Eukaryota</taxon>
        <taxon>Fungi</taxon>
        <taxon>Fungi incertae sedis</taxon>
        <taxon>Zoopagomycota</taxon>
        <taxon>Kickxellomycotina</taxon>
        <taxon>Harpellomycetes</taxon>
        <taxon>Harpellales</taxon>
        <taxon>Legeriomycetaceae</taxon>
        <taxon>Zancudomyces</taxon>
    </lineage>
</organism>
<name>A0A1R1PCS6_ZANCU</name>
<dbReference type="Proteomes" id="UP000188320">
    <property type="component" value="Unassembled WGS sequence"/>
</dbReference>
<evidence type="ECO:0000313" key="3">
    <source>
        <dbReference type="EMBL" id="OMH85436.1"/>
    </source>
</evidence>
<feature type="signal peptide" evidence="1">
    <location>
        <begin position="1"/>
        <end position="17"/>
    </location>
</feature>
<gene>
    <name evidence="3" type="ORF">AX774_g1017</name>
    <name evidence="2" type="ORF">AX774_g7817</name>
</gene>
<proteinExistence type="predicted"/>
<feature type="chain" id="PRO_5015068930" evidence="1">
    <location>
        <begin position="18"/>
        <end position="148"/>
    </location>
</feature>
<dbReference type="EMBL" id="LSSK01001802">
    <property type="protein sequence ID" value="OMH78784.1"/>
    <property type="molecule type" value="Genomic_DNA"/>
</dbReference>
<protein>
    <submittedName>
        <fullName evidence="2">Uncharacterized protein</fullName>
    </submittedName>
</protein>
<evidence type="ECO:0000313" key="4">
    <source>
        <dbReference type="Proteomes" id="UP000188320"/>
    </source>
</evidence>